<proteinExistence type="predicted"/>
<reference evidence="2 3" key="1">
    <citation type="journal article" date="2013" name="Curr. Biol.">
        <title>The Genome of the Foraminiferan Reticulomyxa filosa.</title>
        <authorList>
            <person name="Glockner G."/>
            <person name="Hulsmann N."/>
            <person name="Schleicher M."/>
            <person name="Noegel A.A."/>
            <person name="Eichinger L."/>
            <person name="Gallinger C."/>
            <person name="Pawlowski J."/>
            <person name="Sierra R."/>
            <person name="Euteneuer U."/>
            <person name="Pillet L."/>
            <person name="Moustafa A."/>
            <person name="Platzer M."/>
            <person name="Groth M."/>
            <person name="Szafranski K."/>
            <person name="Schliwa M."/>
        </authorList>
    </citation>
    <scope>NUCLEOTIDE SEQUENCE [LARGE SCALE GENOMIC DNA]</scope>
</reference>
<evidence type="ECO:0000313" key="2">
    <source>
        <dbReference type="EMBL" id="ETO31100.1"/>
    </source>
</evidence>
<comment type="caution">
    <text evidence="2">The sequence shown here is derived from an EMBL/GenBank/DDBJ whole genome shotgun (WGS) entry which is preliminary data.</text>
</comment>
<feature type="compositionally biased region" description="Low complexity" evidence="1">
    <location>
        <begin position="34"/>
        <end position="55"/>
    </location>
</feature>
<name>X6NXR1_RETFI</name>
<keyword evidence="3" id="KW-1185">Reference proteome</keyword>
<evidence type="ECO:0000256" key="1">
    <source>
        <dbReference type="SAM" id="MobiDB-lite"/>
    </source>
</evidence>
<accession>X6NXR1</accession>
<protein>
    <submittedName>
        <fullName evidence="2">RING zinc finger-containing protein</fullName>
    </submittedName>
</protein>
<dbReference type="AlphaFoldDB" id="X6NXR1"/>
<sequence>MQEQERKHEQELDRLQQLHKQQEEMFAHYNMSLLNGNNANKNTSNNNNNNFDQSNGQFFSSALPQSLNQHRLLPENAVLIHTI</sequence>
<feature type="region of interest" description="Disordered" evidence="1">
    <location>
        <begin position="34"/>
        <end position="59"/>
    </location>
</feature>
<gene>
    <name evidence="2" type="ORF">RFI_06021</name>
</gene>
<dbReference type="EMBL" id="ASPP01005132">
    <property type="protein sequence ID" value="ETO31100.1"/>
    <property type="molecule type" value="Genomic_DNA"/>
</dbReference>
<evidence type="ECO:0000313" key="3">
    <source>
        <dbReference type="Proteomes" id="UP000023152"/>
    </source>
</evidence>
<dbReference type="Proteomes" id="UP000023152">
    <property type="component" value="Unassembled WGS sequence"/>
</dbReference>
<organism evidence="2 3">
    <name type="scientific">Reticulomyxa filosa</name>
    <dbReference type="NCBI Taxonomy" id="46433"/>
    <lineage>
        <taxon>Eukaryota</taxon>
        <taxon>Sar</taxon>
        <taxon>Rhizaria</taxon>
        <taxon>Retaria</taxon>
        <taxon>Foraminifera</taxon>
        <taxon>Monothalamids</taxon>
        <taxon>Reticulomyxidae</taxon>
        <taxon>Reticulomyxa</taxon>
    </lineage>
</organism>